<accession>A0ABR4GDJ2</accession>
<keyword evidence="4 6" id="KW-1133">Transmembrane helix</keyword>
<feature type="transmembrane region" description="Helical" evidence="6">
    <location>
        <begin position="415"/>
        <end position="440"/>
    </location>
</feature>
<evidence type="ECO:0000256" key="6">
    <source>
        <dbReference type="SAM" id="Phobius"/>
    </source>
</evidence>
<feature type="transmembrane region" description="Helical" evidence="6">
    <location>
        <begin position="251"/>
        <end position="274"/>
    </location>
</feature>
<dbReference type="PIRSF" id="PIRSF006060">
    <property type="entry name" value="AA_transporter"/>
    <property type="match status" value="1"/>
</dbReference>
<proteinExistence type="predicted"/>
<keyword evidence="2" id="KW-0813">Transport</keyword>
<dbReference type="EMBL" id="JBFTWV010000021">
    <property type="protein sequence ID" value="KAL2797098.1"/>
    <property type="molecule type" value="Genomic_DNA"/>
</dbReference>
<feature type="transmembrane region" description="Helical" evidence="6">
    <location>
        <begin position="353"/>
        <end position="375"/>
    </location>
</feature>
<keyword evidence="3 6" id="KW-0812">Transmembrane</keyword>
<feature type="transmembrane region" description="Helical" evidence="6">
    <location>
        <begin position="104"/>
        <end position="122"/>
    </location>
</feature>
<feature type="transmembrane region" description="Helical" evidence="6">
    <location>
        <begin position="210"/>
        <end position="231"/>
    </location>
</feature>
<feature type="transmembrane region" description="Helical" evidence="6">
    <location>
        <begin position="452"/>
        <end position="472"/>
    </location>
</feature>
<reference evidence="7 8" key="1">
    <citation type="submission" date="2024-07" db="EMBL/GenBank/DDBJ databases">
        <title>Section-level genome sequencing and comparative genomics of Aspergillus sections Usti and Cavernicolus.</title>
        <authorList>
            <consortium name="Lawrence Berkeley National Laboratory"/>
            <person name="Nybo J.L."/>
            <person name="Vesth T.C."/>
            <person name="Theobald S."/>
            <person name="Frisvad J.C."/>
            <person name="Larsen T.O."/>
            <person name="Kjaerboelling I."/>
            <person name="Rothschild-Mancinelli K."/>
            <person name="Lyhne E.K."/>
            <person name="Kogle M.E."/>
            <person name="Barry K."/>
            <person name="Clum A."/>
            <person name="Na H."/>
            <person name="Ledsgaard L."/>
            <person name="Lin J."/>
            <person name="Lipzen A."/>
            <person name="Kuo A."/>
            <person name="Riley R."/>
            <person name="Mondo S."/>
            <person name="Labutti K."/>
            <person name="Haridas S."/>
            <person name="Pangalinan J."/>
            <person name="Salamov A.A."/>
            <person name="Simmons B.A."/>
            <person name="Magnuson J.K."/>
            <person name="Chen J."/>
            <person name="Drula E."/>
            <person name="Henrissat B."/>
            <person name="Wiebenga A."/>
            <person name="Lubbers R.J."/>
            <person name="Gomes A.C."/>
            <person name="Makela M.R."/>
            <person name="Stajich J."/>
            <person name="Grigoriev I.V."/>
            <person name="Mortensen U.H."/>
            <person name="De Vries R.P."/>
            <person name="Baker S.E."/>
            <person name="Andersen M.R."/>
        </authorList>
    </citation>
    <scope>NUCLEOTIDE SEQUENCE [LARGE SCALE GENOMIC DNA]</scope>
    <source>
        <strain evidence="7 8">CBS 209.92</strain>
    </source>
</reference>
<dbReference type="InterPro" id="IPR002293">
    <property type="entry name" value="AA/rel_permease1"/>
</dbReference>
<dbReference type="Gene3D" id="1.20.1740.10">
    <property type="entry name" value="Amino acid/polyamine transporter I"/>
    <property type="match status" value="1"/>
</dbReference>
<dbReference type="Proteomes" id="UP001610563">
    <property type="component" value="Unassembled WGS sequence"/>
</dbReference>
<feature type="transmembrane region" description="Helical" evidence="6">
    <location>
        <begin position="50"/>
        <end position="70"/>
    </location>
</feature>
<evidence type="ECO:0000256" key="5">
    <source>
        <dbReference type="ARBA" id="ARBA00023136"/>
    </source>
</evidence>
<keyword evidence="8" id="KW-1185">Reference proteome</keyword>
<feature type="transmembrane region" description="Helical" evidence="6">
    <location>
        <begin position="381"/>
        <end position="403"/>
    </location>
</feature>
<feature type="transmembrane region" description="Helical" evidence="6">
    <location>
        <begin position="301"/>
        <end position="324"/>
    </location>
</feature>
<feature type="transmembrane region" description="Helical" evidence="6">
    <location>
        <begin position="172"/>
        <end position="190"/>
    </location>
</feature>
<dbReference type="PANTHER" id="PTHR45649:SF14">
    <property type="entry name" value="GABA PERMEASE"/>
    <property type="match status" value="1"/>
</dbReference>
<evidence type="ECO:0000313" key="7">
    <source>
        <dbReference type="EMBL" id="KAL2797098.1"/>
    </source>
</evidence>
<evidence type="ECO:0000313" key="8">
    <source>
        <dbReference type="Proteomes" id="UP001610563"/>
    </source>
</evidence>
<evidence type="ECO:0000256" key="2">
    <source>
        <dbReference type="ARBA" id="ARBA00022448"/>
    </source>
</evidence>
<evidence type="ECO:0000256" key="1">
    <source>
        <dbReference type="ARBA" id="ARBA00004141"/>
    </source>
</evidence>
<dbReference type="Pfam" id="PF13520">
    <property type="entry name" value="AA_permease_2"/>
    <property type="match status" value="1"/>
</dbReference>
<keyword evidence="5 6" id="KW-0472">Membrane</keyword>
<gene>
    <name evidence="7" type="ORF">BJX66DRAFT_349104</name>
</gene>
<comment type="subcellular location">
    <subcellularLocation>
        <location evidence="1">Membrane</location>
        <topology evidence="1">Multi-pass membrane protein</topology>
    </subcellularLocation>
</comment>
<feature type="transmembrane region" description="Helical" evidence="6">
    <location>
        <begin position="142"/>
        <end position="160"/>
    </location>
</feature>
<evidence type="ECO:0000256" key="4">
    <source>
        <dbReference type="ARBA" id="ARBA00022989"/>
    </source>
</evidence>
<evidence type="ECO:0000256" key="3">
    <source>
        <dbReference type="ARBA" id="ARBA00022692"/>
    </source>
</evidence>
<feature type="transmembrane region" description="Helical" evidence="6">
    <location>
        <begin position="21"/>
        <end position="44"/>
    </location>
</feature>
<comment type="caution">
    <text evidence="7">The sequence shown here is derived from an EMBL/GenBank/DDBJ whole genome shotgun (WGS) entry which is preliminary data.</text>
</comment>
<name>A0ABR4GDJ2_9EURO</name>
<protein>
    <submittedName>
        <fullName evidence="7">Amino acid/polyamine transporter I</fullName>
    </submittedName>
</protein>
<dbReference type="PANTHER" id="PTHR45649">
    <property type="entry name" value="AMINO-ACID PERMEASE BAT1"/>
    <property type="match status" value="1"/>
</dbReference>
<organism evidence="7 8">
    <name type="scientific">Aspergillus keveii</name>
    <dbReference type="NCBI Taxonomy" id="714993"/>
    <lineage>
        <taxon>Eukaryota</taxon>
        <taxon>Fungi</taxon>
        <taxon>Dikarya</taxon>
        <taxon>Ascomycota</taxon>
        <taxon>Pezizomycotina</taxon>
        <taxon>Eurotiomycetes</taxon>
        <taxon>Eurotiomycetidae</taxon>
        <taxon>Eurotiales</taxon>
        <taxon>Aspergillaceae</taxon>
        <taxon>Aspergillus</taxon>
        <taxon>Aspergillus subgen. Nidulantes</taxon>
    </lineage>
</organism>
<sequence>MTFTTEEGLAQVPSSFGLWSAISLGWLSLNAFGGISFILFVGLSAGGLPAILYGFIGAGIAMTLLVLTLAQCAARFSTAGGAYHYSCFLTPPKYRRQVAYPLGWLNYLGLIFTHAACCAIVATSTLGLVNLCQPDFDVTTRWRLFLVYLAVVGICWILNLRGLKSIPTLELLGCYVTIIAFVAYTILLLVKAPKASARFVFVDPTNETGYASTSFSIVLGLFTSFSTLMSCEAACHLAEELPTPKRSLPRILLIIIISQVVVGVVWILVLGFSITDLDAVLRTRTGIPVLELIRLATRSDAAAMCFAIVLIINNGTSALASAVAMSRQGYAFARDGGLFWNSKLIERSSATEIPMWSINLPSLLVALIGLVYLFSDAAFNAIIGGQGVCMIISFAFPALVLLVTRGSLLPSSPRWNLGLFATPIYVFVVGYALVVIVVALMPQRHPITALNMNYTILILGALLLAMAVSWFVEGRNSYSPPLDTEYASTTTRTVIIEGNALPVPIGEDEEVVGVPDAKGVQAKDVKQALNV</sequence>